<keyword evidence="3" id="KW-1185">Reference proteome</keyword>
<dbReference type="GO" id="GO:0046503">
    <property type="term" value="P:glycerolipid catabolic process"/>
    <property type="evidence" value="ECO:0007669"/>
    <property type="project" value="TreeGrafter"/>
</dbReference>
<dbReference type="InterPro" id="IPR029058">
    <property type="entry name" value="AB_hydrolase_fold"/>
</dbReference>
<dbReference type="AlphaFoldDB" id="A0A9Y2IAA7"/>
<dbReference type="RefSeq" id="WP_285966979.1">
    <property type="nucleotide sequence ID" value="NZ_CP127294.1"/>
</dbReference>
<dbReference type="KEGG" id="acab:QRX50_32800"/>
<dbReference type="GO" id="GO:0004806">
    <property type="term" value="F:triacylglycerol lipase activity"/>
    <property type="evidence" value="ECO:0007669"/>
    <property type="project" value="TreeGrafter"/>
</dbReference>
<evidence type="ECO:0000313" key="3">
    <source>
        <dbReference type="Proteomes" id="UP001236014"/>
    </source>
</evidence>
<dbReference type="EMBL" id="CP127294">
    <property type="protein sequence ID" value="WIX76229.1"/>
    <property type="molecule type" value="Genomic_DNA"/>
</dbReference>
<reference evidence="2 3" key="1">
    <citation type="submission" date="2023-06" db="EMBL/GenBank/DDBJ databases">
        <authorList>
            <person name="Oyuntsetseg B."/>
            <person name="Kim S.B."/>
        </authorList>
    </citation>
    <scope>NUCLEOTIDE SEQUENCE [LARGE SCALE GENOMIC DNA]</scope>
    <source>
        <strain evidence="2 3">2-15</strain>
    </source>
</reference>
<protein>
    <submittedName>
        <fullName evidence="2">Alpha/beta hydrolase</fullName>
    </submittedName>
</protein>
<evidence type="ECO:0000259" key="1">
    <source>
        <dbReference type="Pfam" id="PF00561"/>
    </source>
</evidence>
<dbReference type="PANTHER" id="PTHR43433">
    <property type="entry name" value="HYDROLASE, ALPHA/BETA FOLD FAMILY PROTEIN"/>
    <property type="match status" value="1"/>
</dbReference>
<dbReference type="Pfam" id="PF00561">
    <property type="entry name" value="Abhydrolase_1"/>
    <property type="match status" value="1"/>
</dbReference>
<dbReference type="InterPro" id="IPR050471">
    <property type="entry name" value="AB_hydrolase"/>
</dbReference>
<accession>A0A9Y2IAA7</accession>
<dbReference type="Proteomes" id="UP001236014">
    <property type="component" value="Chromosome"/>
</dbReference>
<dbReference type="InterPro" id="IPR000073">
    <property type="entry name" value="AB_hydrolase_1"/>
</dbReference>
<dbReference type="SUPFAM" id="SSF53474">
    <property type="entry name" value="alpha/beta-Hydrolases"/>
    <property type="match status" value="1"/>
</dbReference>
<dbReference type="Gene3D" id="3.40.50.1820">
    <property type="entry name" value="alpha/beta hydrolase"/>
    <property type="match status" value="1"/>
</dbReference>
<name>A0A9Y2IAA7_9PSEU</name>
<keyword evidence="2" id="KW-0378">Hydrolase</keyword>
<gene>
    <name evidence="2" type="ORF">QRX50_32800</name>
</gene>
<sequence>MITKTLRVPGAELTYDVDGDGPVLLLVPGGPADATAFTGLRPHLTGRYTVVTFDPRGLSRSPIAGEAGDDIVGEHAGDVHRLLTELGGGPAHVFANSGGAITMLEHARRHPGEVTTLVAHEPPISRYLGEMLADFPDVPALYREQGVEAALGAFMAASGFDVPPPPANPSAEEIEQGKRMQGNFAFFFGHLMAAIGAWEPDLDALRATGTHLIVAVGKAAAGTPAHTSGLELARALGQEAVEFPGDHGGFAGEPGPFATRLTEVLTHA</sequence>
<feature type="domain" description="AB hydrolase-1" evidence="1">
    <location>
        <begin position="22"/>
        <end position="155"/>
    </location>
</feature>
<dbReference type="PANTHER" id="PTHR43433:SF5">
    <property type="entry name" value="AB HYDROLASE-1 DOMAIN-CONTAINING PROTEIN"/>
    <property type="match status" value="1"/>
</dbReference>
<proteinExistence type="predicted"/>
<organism evidence="2 3">
    <name type="scientific">Amycolatopsis carbonis</name>
    <dbReference type="NCBI Taxonomy" id="715471"/>
    <lineage>
        <taxon>Bacteria</taxon>
        <taxon>Bacillati</taxon>
        <taxon>Actinomycetota</taxon>
        <taxon>Actinomycetes</taxon>
        <taxon>Pseudonocardiales</taxon>
        <taxon>Pseudonocardiaceae</taxon>
        <taxon>Amycolatopsis</taxon>
    </lineage>
</organism>
<evidence type="ECO:0000313" key="2">
    <source>
        <dbReference type="EMBL" id="WIX76229.1"/>
    </source>
</evidence>